<feature type="non-terminal residue" evidence="1">
    <location>
        <position position="67"/>
    </location>
</feature>
<evidence type="ECO:0000313" key="1">
    <source>
        <dbReference type="EMBL" id="MBE9103883.1"/>
    </source>
</evidence>
<dbReference type="EMBL" id="JADEXF010000052">
    <property type="protein sequence ID" value="MBE9103883.1"/>
    <property type="molecule type" value="Genomic_DNA"/>
</dbReference>
<dbReference type="EC" id="4.2.3.1" evidence="1"/>
<proteinExistence type="predicted"/>
<protein>
    <submittedName>
        <fullName evidence="1">Threonine synthase</fullName>
        <ecNumber evidence="1">4.2.3.1</ecNumber>
    </submittedName>
</protein>
<evidence type="ECO:0000313" key="2">
    <source>
        <dbReference type="Proteomes" id="UP000647836"/>
    </source>
</evidence>
<dbReference type="InterPro" id="IPR036052">
    <property type="entry name" value="TrpB-like_PALP_sf"/>
</dbReference>
<name>A0ABR9TU11_9NOSO</name>
<dbReference type="GO" id="GO:0004795">
    <property type="term" value="F:threonine synthase activity"/>
    <property type="evidence" value="ECO:0007669"/>
    <property type="project" value="UniProtKB-EC"/>
</dbReference>
<dbReference type="Gene3D" id="3.40.50.1100">
    <property type="match status" value="1"/>
</dbReference>
<keyword evidence="2" id="KW-1185">Reference proteome</keyword>
<gene>
    <name evidence="1" type="ORF">IQ229_02665</name>
</gene>
<keyword evidence="1" id="KW-0456">Lyase</keyword>
<accession>A0ABR9TU11</accession>
<dbReference type="Proteomes" id="UP000647836">
    <property type="component" value="Unassembled WGS sequence"/>
</dbReference>
<organism evidence="1 2">
    <name type="scientific">Nostoc cf. edaphicum LEGE 07299</name>
    <dbReference type="NCBI Taxonomy" id="2777974"/>
    <lineage>
        <taxon>Bacteria</taxon>
        <taxon>Bacillati</taxon>
        <taxon>Cyanobacteriota</taxon>
        <taxon>Cyanophyceae</taxon>
        <taxon>Nostocales</taxon>
        <taxon>Nostocaceae</taxon>
        <taxon>Nostoc</taxon>
    </lineage>
</organism>
<comment type="caution">
    <text evidence="1">The sequence shown here is derived from an EMBL/GenBank/DDBJ whole genome shotgun (WGS) entry which is preliminary data.</text>
</comment>
<reference evidence="1 2" key="1">
    <citation type="submission" date="2020-10" db="EMBL/GenBank/DDBJ databases">
        <authorList>
            <person name="Castelo-Branco R."/>
            <person name="Eusebio N."/>
            <person name="Adriana R."/>
            <person name="Vieira A."/>
            <person name="Brugerolle De Fraissinette N."/>
            <person name="Rezende De Castro R."/>
            <person name="Schneider M.P."/>
            <person name="Vasconcelos V."/>
            <person name="Leao P.N."/>
        </authorList>
    </citation>
    <scope>NUCLEOTIDE SEQUENCE [LARGE SCALE GENOMIC DNA]</scope>
    <source>
        <strain evidence="1 2">LEGE 07299</strain>
    </source>
</reference>
<sequence length="67" mass="7499">MTQAIKTQTQTQTSTAYFQALKCKECGAEYELKASNVCELCFGPLEVKYDYNALRLTVTRETIQAGP</sequence>